<protein>
    <submittedName>
        <fullName evidence="2">GNAT family N-acetyltransferase</fullName>
    </submittedName>
</protein>
<dbReference type="GO" id="GO:0016747">
    <property type="term" value="F:acyltransferase activity, transferring groups other than amino-acyl groups"/>
    <property type="evidence" value="ECO:0007669"/>
    <property type="project" value="InterPro"/>
</dbReference>
<evidence type="ECO:0000259" key="1">
    <source>
        <dbReference type="PROSITE" id="PS51186"/>
    </source>
</evidence>
<dbReference type="OrthoDB" id="2352823at2"/>
<dbReference type="AlphaFoldDB" id="A0A3N0F1M3"/>
<reference evidence="2 3" key="1">
    <citation type="submission" date="2018-10" db="EMBL/GenBank/DDBJ databases">
        <title>Sinomicrobium pectinilyticum sp. nov., a pectinase-producing bacterium isolated from alkaline and saline soil, and emended description of the genus Sinomicrobium.</title>
        <authorList>
            <person name="Cheng B."/>
            <person name="Li C."/>
            <person name="Lai Q."/>
            <person name="Du M."/>
            <person name="Shao Z."/>
            <person name="Xu P."/>
            <person name="Yang C."/>
        </authorList>
    </citation>
    <scope>NUCLEOTIDE SEQUENCE [LARGE SCALE GENOMIC DNA]</scope>
    <source>
        <strain evidence="2 3">5DNS001</strain>
    </source>
</reference>
<sequence length="151" mass="17208">MDTTVTYTIRQISGEETYPVRHPVLRTGLPLSSCRFDNDDAFTTFHIGLYAGGKLAGVVTILENNHAFFEEGHQFQLRGMAVLEEFQKKGLGQVLVREAEKEVENRGGGFIWMNARKVAVKFYEKLGYCVAGDEFIIETAGPHYVMWRQWK</sequence>
<accession>A0A3N0F1M3</accession>
<comment type="caution">
    <text evidence="2">The sequence shown here is derived from an EMBL/GenBank/DDBJ whole genome shotgun (WGS) entry which is preliminary data.</text>
</comment>
<proteinExistence type="predicted"/>
<dbReference type="Proteomes" id="UP000267469">
    <property type="component" value="Unassembled WGS sequence"/>
</dbReference>
<organism evidence="2 3">
    <name type="scientific">Sinomicrobium pectinilyticum</name>
    <dbReference type="NCBI Taxonomy" id="1084421"/>
    <lineage>
        <taxon>Bacteria</taxon>
        <taxon>Pseudomonadati</taxon>
        <taxon>Bacteroidota</taxon>
        <taxon>Flavobacteriia</taxon>
        <taxon>Flavobacteriales</taxon>
        <taxon>Flavobacteriaceae</taxon>
        <taxon>Sinomicrobium</taxon>
    </lineage>
</organism>
<dbReference type="CDD" id="cd04301">
    <property type="entry name" value="NAT_SF"/>
    <property type="match status" value="1"/>
</dbReference>
<dbReference type="Gene3D" id="3.40.630.30">
    <property type="match status" value="1"/>
</dbReference>
<name>A0A3N0F1M3_SINP1</name>
<dbReference type="SUPFAM" id="SSF55729">
    <property type="entry name" value="Acyl-CoA N-acyltransferases (Nat)"/>
    <property type="match status" value="1"/>
</dbReference>
<dbReference type="InterPro" id="IPR016181">
    <property type="entry name" value="Acyl_CoA_acyltransferase"/>
</dbReference>
<evidence type="ECO:0000313" key="2">
    <source>
        <dbReference type="EMBL" id="RNL94063.1"/>
    </source>
</evidence>
<keyword evidence="2" id="KW-0808">Transferase</keyword>
<dbReference type="InterPro" id="IPR000182">
    <property type="entry name" value="GNAT_dom"/>
</dbReference>
<dbReference type="PROSITE" id="PS51186">
    <property type="entry name" value="GNAT"/>
    <property type="match status" value="1"/>
</dbReference>
<dbReference type="Pfam" id="PF00583">
    <property type="entry name" value="Acetyltransf_1"/>
    <property type="match status" value="1"/>
</dbReference>
<gene>
    <name evidence="2" type="ORF">ED312_01730</name>
</gene>
<keyword evidence="3" id="KW-1185">Reference proteome</keyword>
<dbReference type="RefSeq" id="WP_123214277.1">
    <property type="nucleotide sequence ID" value="NZ_RJTM01000007.1"/>
</dbReference>
<feature type="domain" description="N-acetyltransferase" evidence="1">
    <location>
        <begin position="1"/>
        <end position="151"/>
    </location>
</feature>
<dbReference type="EMBL" id="RJTM01000007">
    <property type="protein sequence ID" value="RNL94063.1"/>
    <property type="molecule type" value="Genomic_DNA"/>
</dbReference>
<evidence type="ECO:0000313" key="3">
    <source>
        <dbReference type="Proteomes" id="UP000267469"/>
    </source>
</evidence>